<dbReference type="GO" id="GO:0009612">
    <property type="term" value="P:response to mechanical stimulus"/>
    <property type="evidence" value="ECO:0007669"/>
    <property type="project" value="InterPro"/>
</dbReference>
<keyword evidence="10" id="KW-0325">Glycoprotein</keyword>
<dbReference type="SUPFAM" id="SSF81321">
    <property type="entry name" value="Family A G protein-coupled receptor-like"/>
    <property type="match status" value="1"/>
</dbReference>
<evidence type="ECO:0000256" key="9">
    <source>
        <dbReference type="ARBA" id="ARBA00023170"/>
    </source>
</evidence>
<keyword evidence="4 13" id="KW-0812">Transmembrane</keyword>
<evidence type="ECO:0000256" key="3">
    <source>
        <dbReference type="ARBA" id="ARBA00022475"/>
    </source>
</evidence>
<dbReference type="InterPro" id="IPR000276">
    <property type="entry name" value="GPCR_Rhodpsn"/>
</dbReference>
<dbReference type="PANTHER" id="PTHR10489">
    <property type="entry name" value="CELL ADHESION MOLECULE"/>
    <property type="match status" value="1"/>
</dbReference>
<dbReference type="PROSITE" id="PS50262">
    <property type="entry name" value="G_PROTEIN_RECEP_F1_2"/>
    <property type="match status" value="1"/>
</dbReference>
<keyword evidence="11 13" id="KW-0807">Transducer</keyword>
<evidence type="ECO:0000313" key="17">
    <source>
        <dbReference type="Proteomes" id="UP000694890"/>
    </source>
</evidence>
<feature type="transmembrane region" description="Helical" evidence="15">
    <location>
        <begin position="208"/>
        <end position="229"/>
    </location>
</feature>
<dbReference type="InterPro" id="IPR050119">
    <property type="entry name" value="CCR1-9-like"/>
</dbReference>
<organism evidence="17 18">
    <name type="scientific">Lates calcarifer</name>
    <name type="common">Barramundi</name>
    <name type="synonym">Holocentrus calcarifer</name>
    <dbReference type="NCBI Taxonomy" id="8187"/>
    <lineage>
        <taxon>Eukaryota</taxon>
        <taxon>Metazoa</taxon>
        <taxon>Chordata</taxon>
        <taxon>Craniata</taxon>
        <taxon>Vertebrata</taxon>
        <taxon>Euteleostomi</taxon>
        <taxon>Actinopterygii</taxon>
        <taxon>Neopterygii</taxon>
        <taxon>Teleostei</taxon>
        <taxon>Neoteleostei</taxon>
        <taxon>Acanthomorphata</taxon>
        <taxon>Carangaria</taxon>
        <taxon>Carangaria incertae sedis</taxon>
        <taxon>Centropomidae</taxon>
        <taxon>Lates</taxon>
    </lineage>
</organism>
<evidence type="ECO:0000313" key="18">
    <source>
        <dbReference type="RefSeq" id="XP_050934021.1"/>
    </source>
</evidence>
<gene>
    <name evidence="18" type="primary">LOC108875062</name>
</gene>
<dbReference type="GO" id="GO:0019957">
    <property type="term" value="F:C-C chemokine binding"/>
    <property type="evidence" value="ECO:0007669"/>
    <property type="project" value="TreeGrafter"/>
</dbReference>
<evidence type="ECO:0000256" key="4">
    <source>
        <dbReference type="ARBA" id="ARBA00022692"/>
    </source>
</evidence>
<dbReference type="GO" id="GO:0006954">
    <property type="term" value="P:inflammatory response"/>
    <property type="evidence" value="ECO:0007669"/>
    <property type="project" value="InterPro"/>
</dbReference>
<evidence type="ECO:0000256" key="6">
    <source>
        <dbReference type="ARBA" id="ARBA00023040"/>
    </source>
</evidence>
<evidence type="ECO:0000256" key="15">
    <source>
        <dbReference type="SAM" id="Phobius"/>
    </source>
</evidence>
<dbReference type="InterPro" id="IPR001186">
    <property type="entry name" value="Brdyknn_1_rcpt"/>
</dbReference>
<feature type="region of interest" description="Disordered" evidence="14">
    <location>
        <begin position="1"/>
        <end position="26"/>
    </location>
</feature>
<dbReference type="AlphaFoldDB" id="A0AAJ8BJG8"/>
<keyword evidence="9 13" id="KW-0675">Receptor</keyword>
<feature type="domain" description="G-protein coupled receptors family 1 profile" evidence="16">
    <location>
        <begin position="57"/>
        <end position="313"/>
    </location>
</feature>
<feature type="transmembrane region" description="Helical" evidence="15">
    <location>
        <begin position="45"/>
        <end position="65"/>
    </location>
</feature>
<feature type="transmembrane region" description="Helical" evidence="15">
    <location>
        <begin position="118"/>
        <end position="136"/>
    </location>
</feature>
<dbReference type="PANTHER" id="PTHR10489:SF957">
    <property type="entry name" value="B2 BRADYKININ RECEPTOR"/>
    <property type="match status" value="1"/>
</dbReference>
<keyword evidence="3" id="KW-1003">Cell membrane</keyword>
<keyword evidence="6 13" id="KW-0297">G-protein coupled receptor</keyword>
<dbReference type="RefSeq" id="XP_050934021.1">
    <property type="nucleotide sequence ID" value="XM_051078064.1"/>
</dbReference>
<evidence type="ECO:0000256" key="11">
    <source>
        <dbReference type="ARBA" id="ARBA00023224"/>
    </source>
</evidence>
<evidence type="ECO:0000256" key="13">
    <source>
        <dbReference type="RuleBase" id="RU000688"/>
    </source>
</evidence>
<keyword evidence="7 15" id="KW-0472">Membrane</keyword>
<keyword evidence="5 15" id="KW-1133">Transmembrane helix</keyword>
<dbReference type="PRINTS" id="PR00993">
    <property type="entry name" value="BRADYKINNB1R"/>
</dbReference>
<evidence type="ECO:0000256" key="12">
    <source>
        <dbReference type="ARBA" id="ARBA00025112"/>
    </source>
</evidence>
<evidence type="ECO:0000256" key="7">
    <source>
        <dbReference type="ARBA" id="ARBA00023136"/>
    </source>
</evidence>
<feature type="transmembrane region" description="Helical" evidence="15">
    <location>
        <begin position="156"/>
        <end position="178"/>
    </location>
</feature>
<protein>
    <recommendedName>
        <fullName evidence="2">B1 bradykinin receptor</fullName>
    </recommendedName>
</protein>
<comment type="subcellular location">
    <subcellularLocation>
        <location evidence="1">Cell membrane</location>
        <topology evidence="1">Multi-pass membrane protein</topology>
    </subcellularLocation>
</comment>
<dbReference type="PRINTS" id="PR00425">
    <property type="entry name" value="BRADYKININR"/>
</dbReference>
<dbReference type="GO" id="GO:0060326">
    <property type="term" value="P:cell chemotaxis"/>
    <property type="evidence" value="ECO:0007669"/>
    <property type="project" value="TreeGrafter"/>
</dbReference>
<dbReference type="GeneID" id="108875062"/>
<reference evidence="18" key="1">
    <citation type="submission" date="2025-08" db="UniProtKB">
        <authorList>
            <consortium name="RefSeq"/>
        </authorList>
    </citation>
    <scope>IDENTIFICATION</scope>
    <source>
        <tissue evidence="18">Brain</tissue>
    </source>
</reference>
<dbReference type="PRINTS" id="PR00237">
    <property type="entry name" value="GPCRRHODOPSN"/>
</dbReference>
<accession>A0AAJ8BJG8</accession>
<evidence type="ECO:0000259" key="16">
    <source>
        <dbReference type="PROSITE" id="PS50262"/>
    </source>
</evidence>
<evidence type="ECO:0000256" key="5">
    <source>
        <dbReference type="ARBA" id="ARBA00022989"/>
    </source>
</evidence>
<dbReference type="GO" id="GO:0007204">
    <property type="term" value="P:positive regulation of cytosolic calcium ion concentration"/>
    <property type="evidence" value="ECO:0007669"/>
    <property type="project" value="TreeGrafter"/>
</dbReference>
<comment type="function">
    <text evidence="12">This is a receptor for bradykinin. Could be a factor in chronic pain and inflammation.</text>
</comment>
<evidence type="ECO:0000256" key="10">
    <source>
        <dbReference type="ARBA" id="ARBA00023180"/>
    </source>
</evidence>
<evidence type="ECO:0000256" key="1">
    <source>
        <dbReference type="ARBA" id="ARBA00004651"/>
    </source>
</evidence>
<evidence type="ECO:0000256" key="8">
    <source>
        <dbReference type="ARBA" id="ARBA00023157"/>
    </source>
</evidence>
<comment type="similarity">
    <text evidence="13">Belongs to the G-protein coupled receptor 1 family.</text>
</comment>
<feature type="transmembrane region" description="Helical" evidence="15">
    <location>
        <begin position="249"/>
        <end position="267"/>
    </location>
</feature>
<feature type="transmembrane region" description="Helical" evidence="15">
    <location>
        <begin position="297"/>
        <end position="316"/>
    </location>
</feature>
<dbReference type="InterPro" id="IPR000496">
    <property type="entry name" value="Brdyknn_rcpt"/>
</dbReference>
<dbReference type="Pfam" id="PF00001">
    <property type="entry name" value="7tm_1"/>
    <property type="match status" value="1"/>
</dbReference>
<evidence type="ECO:0000256" key="14">
    <source>
        <dbReference type="SAM" id="MobiDB-lite"/>
    </source>
</evidence>
<dbReference type="GO" id="GO:0004947">
    <property type="term" value="F:bradykinin receptor activity"/>
    <property type="evidence" value="ECO:0007669"/>
    <property type="project" value="InterPro"/>
</dbReference>
<dbReference type="InterPro" id="IPR017452">
    <property type="entry name" value="GPCR_Rhodpsn_7TM"/>
</dbReference>
<dbReference type="Gene3D" id="1.20.1070.10">
    <property type="entry name" value="Rhodopsin 7-helix transmembrane proteins"/>
    <property type="match status" value="1"/>
</dbReference>
<dbReference type="GO" id="GO:0016493">
    <property type="term" value="F:C-C chemokine receptor activity"/>
    <property type="evidence" value="ECO:0007669"/>
    <property type="project" value="TreeGrafter"/>
</dbReference>
<name>A0AAJ8BJG8_LATCA</name>
<dbReference type="PROSITE" id="PS00237">
    <property type="entry name" value="G_PROTEIN_RECEP_F1_1"/>
    <property type="match status" value="1"/>
</dbReference>
<dbReference type="GO" id="GO:0019722">
    <property type="term" value="P:calcium-mediated signaling"/>
    <property type="evidence" value="ECO:0007669"/>
    <property type="project" value="TreeGrafter"/>
</dbReference>
<evidence type="ECO:0000256" key="2">
    <source>
        <dbReference type="ARBA" id="ARBA00021062"/>
    </source>
</evidence>
<proteinExistence type="inferred from homology"/>
<dbReference type="GO" id="GO:0009897">
    <property type="term" value="C:external side of plasma membrane"/>
    <property type="evidence" value="ECO:0007669"/>
    <property type="project" value="TreeGrafter"/>
</dbReference>
<dbReference type="GO" id="GO:0006955">
    <property type="term" value="P:immune response"/>
    <property type="evidence" value="ECO:0007669"/>
    <property type="project" value="TreeGrafter"/>
</dbReference>
<sequence length="364" mass="41295">MMTPLPTSIPTTFSPMATHGDQNSTNDNNCYPPESEEWIYTMVPVYFLVITVLGFIFDVFVLMVFCLHKKACTVAEIYLSNLAAADLILVSCLPFWAVYAARKFNWPFGGSLCKLVNLSITMNVYCSIYFLVLVSIDRYMALVHPLSHERLRRPKFAKLGCLLVWALGLLLSVPTLIYREVKYFSGINATVCYLNYPSPTVQLLTEGMLTMLSVIIPISIISFCTFKIIQALNNRLMKSSNSQKKEQKATTLVLAVLVAFLICWVPFHLVKIIEWLMRAKVLRGCKLGTVVDICKQIFIYLAFFNSVLNPILYVIVGKNFRRKVKELFKQRSLKRRATLSLTSTRTSLSRSVKAADFTGLSERL</sequence>
<dbReference type="Proteomes" id="UP000694890">
    <property type="component" value="Linkage group LG19"/>
</dbReference>
<keyword evidence="8" id="KW-1015">Disulfide bond</keyword>
<dbReference type="KEGG" id="lcf:108875062"/>
<feature type="transmembrane region" description="Helical" evidence="15">
    <location>
        <begin position="77"/>
        <end position="98"/>
    </location>
</feature>